<dbReference type="GO" id="GO:0005509">
    <property type="term" value="F:calcium ion binding"/>
    <property type="evidence" value="ECO:0007669"/>
    <property type="project" value="UniProtKB-UniRule"/>
</dbReference>
<comment type="function">
    <text evidence="5">Activates the tRNA-splicing ligase complex by facilitating the enzymatic turnover of catalytic subunit RtcB. Acts by promoting the guanylylation of RtcB, a key intermediate step in tRNA ligation. Can also alter the NTP specificity of RtcB such that ATP, dGTP or ITP is used efficiently.</text>
</comment>
<accession>A0A2J6X423</accession>
<name>A0A2J6X423_9BACT</name>
<gene>
    <name evidence="7" type="ORF">C0175_06195</name>
</gene>
<sequence length="145" mass="16779">MIVEGSCFEFEEHTADIIVVAWGETLEKAFECAALGVAEIMVNRETLEGREKRKVIVAGFDLENLLYRWIEEIIYLFDSHSFLVKEARVHKISEGVEFMLEGELVGDRYNPAKHEARTHVKAATYSLMKIIKEDRLWKVKFTVDI</sequence>
<evidence type="ECO:0000256" key="5">
    <source>
        <dbReference type="HAMAP-Rule" id="MF_01222"/>
    </source>
</evidence>
<reference evidence="7 8" key="1">
    <citation type="submission" date="2018-01" db="EMBL/GenBank/DDBJ databases">
        <title>Metagenomic assembled genomes from two thermal pools in the Uzon Caldera, Kamchatka, Russia.</title>
        <authorList>
            <person name="Wilkins L."/>
            <person name="Ettinger C."/>
        </authorList>
    </citation>
    <scope>NUCLEOTIDE SEQUENCE [LARGE SCALE GENOMIC DNA]</scope>
    <source>
        <strain evidence="7">ARK-10</strain>
    </source>
</reference>
<comment type="caution">
    <text evidence="7">The sequence shown here is derived from an EMBL/GenBank/DDBJ whole genome shotgun (WGS) entry which is preliminary data.</text>
</comment>
<dbReference type="InterPro" id="IPR022952">
    <property type="entry name" value="Archease_arc"/>
</dbReference>
<dbReference type="GO" id="GO:0006388">
    <property type="term" value="P:tRNA splicing, via endonucleolytic cleavage and ligation"/>
    <property type="evidence" value="ECO:0007669"/>
    <property type="project" value="UniProtKB-UniRule"/>
</dbReference>
<dbReference type="AlphaFoldDB" id="A0A2J6X423"/>
<evidence type="ECO:0000256" key="1">
    <source>
        <dbReference type="ARBA" id="ARBA00007963"/>
    </source>
</evidence>
<feature type="domain" description="Archease" evidence="6">
    <location>
        <begin position="8"/>
        <end position="145"/>
    </location>
</feature>
<dbReference type="PANTHER" id="PTHR12682">
    <property type="entry name" value="ARCHEASE"/>
    <property type="match status" value="1"/>
</dbReference>
<protein>
    <recommendedName>
        <fullName evidence="5">Protein archease</fullName>
    </recommendedName>
</protein>
<dbReference type="EMBL" id="PNIX01000350">
    <property type="protein sequence ID" value="PMP81075.1"/>
    <property type="molecule type" value="Genomic_DNA"/>
</dbReference>
<dbReference type="Gene3D" id="3.55.10.10">
    <property type="entry name" value="Archease domain"/>
    <property type="match status" value="1"/>
</dbReference>
<evidence type="ECO:0000256" key="2">
    <source>
        <dbReference type="ARBA" id="ARBA00022694"/>
    </source>
</evidence>
<evidence type="ECO:0000259" key="6">
    <source>
        <dbReference type="Pfam" id="PF01951"/>
    </source>
</evidence>
<dbReference type="NCBIfam" id="NF001617">
    <property type="entry name" value="PRK00407.1"/>
    <property type="match status" value="1"/>
</dbReference>
<keyword evidence="3 5" id="KW-0479">Metal-binding</keyword>
<comment type="similarity">
    <text evidence="1 5">Belongs to the archease family.</text>
</comment>
<dbReference type="PANTHER" id="PTHR12682:SF11">
    <property type="entry name" value="PROTEIN ARCHEASE"/>
    <property type="match status" value="1"/>
</dbReference>
<feature type="binding site" evidence="5">
    <location>
        <position position="145"/>
    </location>
    <ligand>
        <name>Ca(2+)</name>
        <dbReference type="ChEBI" id="CHEBI:29108"/>
    </ligand>
</feature>
<evidence type="ECO:0000313" key="8">
    <source>
        <dbReference type="Proteomes" id="UP000236910"/>
    </source>
</evidence>
<dbReference type="HAMAP" id="MF_01222">
    <property type="entry name" value="Archease_arch"/>
    <property type="match status" value="1"/>
</dbReference>
<dbReference type="Pfam" id="PF01951">
    <property type="entry name" value="Archease"/>
    <property type="match status" value="1"/>
</dbReference>
<proteinExistence type="inferred from homology"/>
<dbReference type="InterPro" id="IPR036820">
    <property type="entry name" value="Archease_dom_sf"/>
</dbReference>
<evidence type="ECO:0000313" key="7">
    <source>
        <dbReference type="EMBL" id="PMP81075.1"/>
    </source>
</evidence>
<keyword evidence="4 5" id="KW-0106">Calcium</keyword>
<evidence type="ECO:0000256" key="3">
    <source>
        <dbReference type="ARBA" id="ARBA00022723"/>
    </source>
</evidence>
<feature type="binding site" evidence="5">
    <location>
        <position position="144"/>
    </location>
    <ligand>
        <name>Ca(2+)</name>
        <dbReference type="ChEBI" id="CHEBI:29108"/>
    </ligand>
</feature>
<dbReference type="InterPro" id="IPR023572">
    <property type="entry name" value="Archease_dom"/>
</dbReference>
<organism evidence="7 8">
    <name type="scientific">Caldisericum exile</name>
    <dbReference type="NCBI Taxonomy" id="693075"/>
    <lineage>
        <taxon>Bacteria</taxon>
        <taxon>Pseudomonadati</taxon>
        <taxon>Caldisericota/Cryosericota group</taxon>
        <taxon>Caldisericota</taxon>
        <taxon>Caldisericia</taxon>
        <taxon>Caldisericales</taxon>
        <taxon>Caldisericaceae</taxon>
        <taxon>Caldisericum</taxon>
    </lineage>
</organism>
<dbReference type="SUPFAM" id="SSF69819">
    <property type="entry name" value="MTH1598-like"/>
    <property type="match status" value="1"/>
</dbReference>
<dbReference type="InterPro" id="IPR002804">
    <property type="entry name" value="Archease"/>
</dbReference>
<feature type="binding site" evidence="5">
    <location>
        <position position="16"/>
    </location>
    <ligand>
        <name>Ca(2+)</name>
        <dbReference type="ChEBI" id="CHEBI:29108"/>
    </ligand>
</feature>
<keyword evidence="2 5" id="KW-0819">tRNA processing</keyword>
<evidence type="ECO:0000256" key="4">
    <source>
        <dbReference type="ARBA" id="ARBA00022837"/>
    </source>
</evidence>
<dbReference type="Proteomes" id="UP000236910">
    <property type="component" value="Unassembled WGS sequence"/>
</dbReference>